<dbReference type="Gene3D" id="3.40.367.20">
    <property type="match status" value="1"/>
</dbReference>
<dbReference type="GO" id="GO:0004340">
    <property type="term" value="F:glucokinase activity"/>
    <property type="evidence" value="ECO:0007669"/>
    <property type="project" value="InterPro"/>
</dbReference>
<organism evidence="4 5">
    <name type="scientific">Salegentibacter mishustinae</name>
    <dbReference type="NCBI Taxonomy" id="270918"/>
    <lineage>
        <taxon>Bacteria</taxon>
        <taxon>Pseudomonadati</taxon>
        <taxon>Bacteroidota</taxon>
        <taxon>Flavobacteriia</taxon>
        <taxon>Flavobacteriales</taxon>
        <taxon>Flavobacteriaceae</taxon>
        <taxon>Salegentibacter</taxon>
    </lineage>
</organism>
<dbReference type="CDD" id="cd24008">
    <property type="entry name" value="ASKHA_NBD_GLK"/>
    <property type="match status" value="1"/>
</dbReference>
<evidence type="ECO:0000256" key="3">
    <source>
        <dbReference type="RuleBase" id="RU004046"/>
    </source>
</evidence>
<gene>
    <name evidence="4" type="ORF">APR42_09530</name>
</gene>
<dbReference type="GO" id="GO:0005524">
    <property type="term" value="F:ATP binding"/>
    <property type="evidence" value="ECO:0007669"/>
    <property type="project" value="InterPro"/>
</dbReference>
<dbReference type="OrthoDB" id="9800595at2"/>
<accession>A0A0Q9Z7M5</accession>
<dbReference type="AlphaFoldDB" id="A0A0Q9Z7M5"/>
<dbReference type="STRING" id="270918.APR42_09530"/>
<evidence type="ECO:0000313" key="4">
    <source>
        <dbReference type="EMBL" id="KRG27977.1"/>
    </source>
</evidence>
<evidence type="ECO:0000313" key="5">
    <source>
        <dbReference type="Proteomes" id="UP000051643"/>
    </source>
</evidence>
<protein>
    <recommendedName>
        <fullName evidence="6">Glucokinase</fullName>
    </recommendedName>
</protein>
<dbReference type="SUPFAM" id="SSF53067">
    <property type="entry name" value="Actin-like ATPase domain"/>
    <property type="match status" value="1"/>
</dbReference>
<dbReference type="InterPro" id="IPR043129">
    <property type="entry name" value="ATPase_NBD"/>
</dbReference>
<keyword evidence="1" id="KW-0808">Transferase</keyword>
<evidence type="ECO:0000256" key="1">
    <source>
        <dbReference type="ARBA" id="ARBA00022679"/>
    </source>
</evidence>
<keyword evidence="2" id="KW-0418">Kinase</keyword>
<dbReference type="PANTHER" id="PTHR47363">
    <property type="entry name" value="GLUCOKINASE"/>
    <property type="match status" value="1"/>
</dbReference>
<dbReference type="PANTHER" id="PTHR47363:SF1">
    <property type="entry name" value="GLUCOKINASE"/>
    <property type="match status" value="1"/>
</dbReference>
<dbReference type="GO" id="GO:0006096">
    <property type="term" value="P:glycolytic process"/>
    <property type="evidence" value="ECO:0007669"/>
    <property type="project" value="InterPro"/>
</dbReference>
<comment type="similarity">
    <text evidence="3">Belongs to the bacterial glucokinase family.</text>
</comment>
<keyword evidence="5" id="KW-1185">Reference proteome</keyword>
<name>A0A0Q9Z7M5_9FLAO</name>
<dbReference type="Pfam" id="PF02685">
    <property type="entry name" value="Glucokinase"/>
    <property type="match status" value="1"/>
</dbReference>
<comment type="caution">
    <text evidence="4">The sequence shown here is derived from an EMBL/GenBank/DDBJ whole genome shotgun (WGS) entry which is preliminary data.</text>
</comment>
<dbReference type="NCBIfam" id="TIGR00749">
    <property type="entry name" value="glk"/>
    <property type="match status" value="1"/>
</dbReference>
<dbReference type="EMBL" id="LKTP01000034">
    <property type="protein sequence ID" value="KRG27977.1"/>
    <property type="molecule type" value="Genomic_DNA"/>
</dbReference>
<dbReference type="Gene3D" id="3.30.420.40">
    <property type="match status" value="1"/>
</dbReference>
<proteinExistence type="inferred from homology"/>
<dbReference type="InterPro" id="IPR003836">
    <property type="entry name" value="Glucokinase"/>
</dbReference>
<reference evidence="4" key="1">
    <citation type="submission" date="2015-10" db="EMBL/GenBank/DDBJ databases">
        <title>Draft genome sequence of Salegentibacter mishustinae KCTC 12263.</title>
        <authorList>
            <person name="Lin W."/>
            <person name="Zheng Q."/>
        </authorList>
    </citation>
    <scope>NUCLEOTIDE SEQUENCE [LARGE SCALE GENOMIC DNA]</scope>
    <source>
        <strain evidence="4">KCTC 12263</strain>
    </source>
</reference>
<evidence type="ECO:0008006" key="6">
    <source>
        <dbReference type="Google" id="ProtNLM"/>
    </source>
</evidence>
<dbReference type="Proteomes" id="UP000051643">
    <property type="component" value="Unassembled WGS sequence"/>
</dbReference>
<dbReference type="GO" id="GO:0005536">
    <property type="term" value="F:D-glucose binding"/>
    <property type="evidence" value="ECO:0007669"/>
    <property type="project" value="InterPro"/>
</dbReference>
<evidence type="ECO:0000256" key="2">
    <source>
        <dbReference type="ARBA" id="ARBA00022777"/>
    </source>
</evidence>
<sequence>MLRDRAFNLDYRVKNFSPVDHRKNTKTEFLSGYILAADIGGTNARFALFELVNEELKLFKEKSYKTKEDYSFLKVLKDFCGTDLKNIESVCIGVAGPVSKGKAQLTNSPWLIDRAEIIKETNIQQVWILNDMEAHAYALKKLKPSDYYEIKKGTTSRGNAGLISPGTGLGEAGILWEDTHFIPFASEGGHCDFSPRTELDRALWHYLNKKFGHVSWERIISGPGIYNLYLFLLEYRKIAEPKWFSTEIKNTDPTLVISKCAKDSKYPVCKETIDLFIRFLAIESAQLALKFKATKGIYIGGGILPKNLELLDNQLFKKNFVDSNKMNPLLEQIPVKVILNDKTALTGAALFSMSKLKG</sequence>